<accession>A0ABP0QMA6</accession>
<dbReference type="Proteomes" id="UP001642464">
    <property type="component" value="Unassembled WGS sequence"/>
</dbReference>
<sequence length="615" mass="68812">MSFIGRLVLTSALVWARPAEPDDAWPPKENQRKIDLFEDLGNLSFPIEASPLAQQYFNQGFRLLAAFDFRRAVISFRAAQDADASCALCVWGEAFALGPNLNSFDEPRLLASVPAAFQKAQQAEKMQSSSQLELGLIRALQARYVRTVEDYVENESELTAGFAAEMEGLLTRFGGARANPNLAALTADALMNMSPWNYWINGHLRPTSLRAKSMLQEALSVSPRHAFCIHLLVHVTEASGNQTLLQEVRPWAEVLPQLMPGAPHLIHMSFHTLMHTGDFHLADGDNTLATELPRQIYPMHNLDTLSWLCRIEGRSLCALDAAKSLEQKALPLIGTGTFETGFPPARFAAVWPLTLVAFGRTKQILSEGLPRQCQQDAFLAGIWHFARGVALVKQLREVRKELEFLREKRIEVEAGLSSPPGMAWKNFHGSKQWAVYPAGRILRLAEEELEARMAELRRVDEQELFRWKEAFRLEADLPYDEPPSWYLPVADRFGEALAARGQVARAWEVFTSSLKKLPRNGWAIHGLWRLCTGQFGAHNATCGQLHEDFVKAWRHADVTLDIQNIPPEEAWAVSVGPWWVLAALAAGLAGVSAWQLRLRTRCASCPLAYHRLDGS</sequence>
<dbReference type="GO" id="GO:0016301">
    <property type="term" value="F:kinase activity"/>
    <property type="evidence" value="ECO:0007669"/>
    <property type="project" value="UniProtKB-KW"/>
</dbReference>
<reference evidence="3 4" key="1">
    <citation type="submission" date="2024-02" db="EMBL/GenBank/DDBJ databases">
        <authorList>
            <person name="Chen Y."/>
            <person name="Shah S."/>
            <person name="Dougan E. K."/>
            <person name="Thang M."/>
            <person name="Chan C."/>
        </authorList>
    </citation>
    <scope>NUCLEOTIDE SEQUENCE [LARGE SCALE GENOMIC DNA]</scope>
</reference>
<feature type="chain" id="PRO_5046494399" evidence="2">
    <location>
        <begin position="17"/>
        <end position="615"/>
    </location>
</feature>
<dbReference type="PANTHER" id="PTHR45588">
    <property type="entry name" value="TPR DOMAIN-CONTAINING PROTEIN"/>
    <property type="match status" value="1"/>
</dbReference>
<comment type="caution">
    <text evidence="3">The sequence shown here is derived from an EMBL/GenBank/DDBJ whole genome shotgun (WGS) entry which is preliminary data.</text>
</comment>
<evidence type="ECO:0000313" key="4">
    <source>
        <dbReference type="Proteomes" id="UP001642464"/>
    </source>
</evidence>
<keyword evidence="4" id="KW-1185">Reference proteome</keyword>
<keyword evidence="1" id="KW-0175">Coiled coil</keyword>
<dbReference type="EMBL" id="CAXAMM010039807">
    <property type="protein sequence ID" value="CAK9089154.1"/>
    <property type="molecule type" value="Genomic_DNA"/>
</dbReference>
<dbReference type="PANTHER" id="PTHR45588:SF1">
    <property type="entry name" value="WW DOMAIN-CONTAINING PROTEIN"/>
    <property type="match status" value="1"/>
</dbReference>
<evidence type="ECO:0000256" key="1">
    <source>
        <dbReference type="SAM" id="Coils"/>
    </source>
</evidence>
<protein>
    <submittedName>
        <fullName evidence="3">Calcium-dependent protein kinase 2</fullName>
    </submittedName>
</protein>
<keyword evidence="3" id="KW-0808">Transferase</keyword>
<feature type="signal peptide" evidence="2">
    <location>
        <begin position="1"/>
        <end position="16"/>
    </location>
</feature>
<evidence type="ECO:0000256" key="2">
    <source>
        <dbReference type="SAM" id="SignalP"/>
    </source>
</evidence>
<evidence type="ECO:0000313" key="3">
    <source>
        <dbReference type="EMBL" id="CAK9089154.1"/>
    </source>
</evidence>
<gene>
    <name evidence="3" type="ORF">SCF082_LOCUS42080</name>
</gene>
<keyword evidence="2" id="KW-0732">Signal</keyword>
<organism evidence="3 4">
    <name type="scientific">Durusdinium trenchii</name>
    <dbReference type="NCBI Taxonomy" id="1381693"/>
    <lineage>
        <taxon>Eukaryota</taxon>
        <taxon>Sar</taxon>
        <taxon>Alveolata</taxon>
        <taxon>Dinophyceae</taxon>
        <taxon>Suessiales</taxon>
        <taxon>Symbiodiniaceae</taxon>
        <taxon>Durusdinium</taxon>
    </lineage>
</organism>
<name>A0ABP0QMA6_9DINO</name>
<keyword evidence="3" id="KW-0418">Kinase</keyword>
<proteinExistence type="predicted"/>
<feature type="coiled-coil region" evidence="1">
    <location>
        <begin position="388"/>
        <end position="415"/>
    </location>
</feature>